<dbReference type="PRINTS" id="PR00111">
    <property type="entry name" value="ABHYDROLASE"/>
</dbReference>
<reference evidence="4 5" key="1">
    <citation type="submission" date="2019-08" db="EMBL/GenBank/DDBJ databases">
        <title>Bradyrhizobium hipponensis sp. nov., a rhizobium isolated from a Lupinus angustifolius root nodule in Tunisia.</title>
        <authorList>
            <person name="Off K."/>
            <person name="Rejili M."/>
            <person name="Mars M."/>
            <person name="Brachmann A."/>
            <person name="Marin M."/>
        </authorList>
    </citation>
    <scope>NUCLEOTIDE SEQUENCE [LARGE SCALE GENOMIC DNA]</scope>
    <source>
        <strain evidence="5">aSej3</strain>
    </source>
</reference>
<name>A0A5S4YBI4_9BRAD</name>
<dbReference type="Proteomes" id="UP000324797">
    <property type="component" value="Unassembled WGS sequence"/>
</dbReference>
<keyword evidence="5" id="KW-1185">Reference proteome</keyword>
<dbReference type="GO" id="GO:0008233">
    <property type="term" value="F:peptidase activity"/>
    <property type="evidence" value="ECO:0007669"/>
    <property type="project" value="InterPro"/>
</dbReference>
<dbReference type="InterPro" id="IPR050266">
    <property type="entry name" value="AB_hydrolase_sf"/>
</dbReference>
<comment type="similarity">
    <text evidence="1">Belongs to the peptidase S33 family.</text>
</comment>
<organism evidence="4 5">
    <name type="scientific">Bradyrhizobium hipponense</name>
    <dbReference type="NCBI Taxonomy" id="2605638"/>
    <lineage>
        <taxon>Bacteria</taxon>
        <taxon>Pseudomonadati</taxon>
        <taxon>Pseudomonadota</taxon>
        <taxon>Alphaproteobacteria</taxon>
        <taxon>Hyphomicrobiales</taxon>
        <taxon>Nitrobacteraceae</taxon>
        <taxon>Bradyrhizobium</taxon>
    </lineage>
</organism>
<sequence length="300" mass="33452">MTVRYDYLRVNGTRLLCAFAGEDCARTIIVVHGGRGSSEHGADFAAFRPLADSFRIVAYDQRGCGRSELAEPITFDQLVDDLEALRKLVSGDRPVAVAGFSFGGMVALTHILKYPQGVSHLVLIGTAASHHFKARALEGFDRRAALAPMATRQMAEKRFGIGMVDDIEFRLIQFAMGSLDDTRWTPDVALEAARTMPLNAEVHTRLYQGERYDLRSRLREIKVPSLIICGAEDWICPQEFSVVLAQGIPDSRLVIVPDCSHSVHQQRPDLVTDEIRRWTSRSGRCSQEDKISIVHKRLSS</sequence>
<dbReference type="PRINTS" id="PR00793">
    <property type="entry name" value="PROAMNOPTASE"/>
</dbReference>
<dbReference type="Gene3D" id="3.40.50.1820">
    <property type="entry name" value="alpha/beta hydrolase"/>
    <property type="match status" value="1"/>
</dbReference>
<accession>A0A5S4YBI4</accession>
<dbReference type="InterPro" id="IPR000073">
    <property type="entry name" value="AB_hydrolase_1"/>
</dbReference>
<dbReference type="SUPFAM" id="SSF53474">
    <property type="entry name" value="alpha/beta-Hydrolases"/>
    <property type="match status" value="1"/>
</dbReference>
<dbReference type="PANTHER" id="PTHR43798:SF31">
    <property type="entry name" value="AB HYDROLASE SUPERFAMILY PROTEIN YCLE"/>
    <property type="match status" value="1"/>
</dbReference>
<feature type="domain" description="AB hydrolase-1" evidence="3">
    <location>
        <begin position="27"/>
        <end position="264"/>
    </location>
</feature>
<dbReference type="InterPro" id="IPR002410">
    <property type="entry name" value="Peptidase_S33"/>
</dbReference>
<dbReference type="GO" id="GO:0006508">
    <property type="term" value="P:proteolysis"/>
    <property type="evidence" value="ECO:0007669"/>
    <property type="project" value="InterPro"/>
</dbReference>
<dbReference type="Pfam" id="PF00561">
    <property type="entry name" value="Abhydrolase_1"/>
    <property type="match status" value="1"/>
</dbReference>
<proteinExistence type="inferred from homology"/>
<evidence type="ECO:0000259" key="3">
    <source>
        <dbReference type="Pfam" id="PF00561"/>
    </source>
</evidence>
<comment type="caution">
    <text evidence="4">The sequence shown here is derived from an EMBL/GenBank/DDBJ whole genome shotgun (WGS) entry which is preliminary data.</text>
</comment>
<dbReference type="AlphaFoldDB" id="A0A5S4YBI4"/>
<dbReference type="RefSeq" id="WP_148745586.1">
    <property type="nucleotide sequence ID" value="NZ_VSTH01000221.1"/>
</dbReference>
<evidence type="ECO:0000313" key="5">
    <source>
        <dbReference type="Proteomes" id="UP000324797"/>
    </source>
</evidence>
<evidence type="ECO:0000313" key="4">
    <source>
        <dbReference type="EMBL" id="TYO61054.1"/>
    </source>
</evidence>
<evidence type="ECO:0000256" key="1">
    <source>
        <dbReference type="ARBA" id="ARBA00010088"/>
    </source>
</evidence>
<keyword evidence="2 4" id="KW-0378">Hydrolase</keyword>
<dbReference type="InterPro" id="IPR029058">
    <property type="entry name" value="AB_hydrolase_fold"/>
</dbReference>
<protein>
    <submittedName>
        <fullName evidence="4">Alpha/beta hydrolase</fullName>
    </submittedName>
</protein>
<evidence type="ECO:0000256" key="2">
    <source>
        <dbReference type="ARBA" id="ARBA00022801"/>
    </source>
</evidence>
<gene>
    <name evidence="4" type="ORF">FXV83_40290</name>
</gene>
<dbReference type="PANTHER" id="PTHR43798">
    <property type="entry name" value="MONOACYLGLYCEROL LIPASE"/>
    <property type="match status" value="1"/>
</dbReference>
<dbReference type="GO" id="GO:0016020">
    <property type="term" value="C:membrane"/>
    <property type="evidence" value="ECO:0007669"/>
    <property type="project" value="TreeGrafter"/>
</dbReference>
<dbReference type="EMBL" id="VSTH01000221">
    <property type="protein sequence ID" value="TYO61054.1"/>
    <property type="molecule type" value="Genomic_DNA"/>
</dbReference>